<gene>
    <name evidence="12 15" type="primary">dapA</name>
    <name evidence="15" type="ORF">ACFORO_13355</name>
</gene>
<evidence type="ECO:0000256" key="9">
    <source>
        <dbReference type="ARBA" id="ARBA00023239"/>
    </source>
</evidence>
<dbReference type="InterPro" id="IPR013785">
    <property type="entry name" value="Aldolase_TIM"/>
</dbReference>
<dbReference type="InterPro" id="IPR020624">
    <property type="entry name" value="Schiff_base-form_aldolases_CS"/>
</dbReference>
<accession>A0ABV7QCT7</accession>
<evidence type="ECO:0000256" key="2">
    <source>
        <dbReference type="ARBA" id="ARBA00005120"/>
    </source>
</evidence>
<dbReference type="Gene3D" id="3.20.20.70">
    <property type="entry name" value="Aldolase class I"/>
    <property type="match status" value="1"/>
</dbReference>
<dbReference type="EMBL" id="JBHRWI010000016">
    <property type="protein sequence ID" value="MFC3511158.1"/>
    <property type="molecule type" value="Genomic_DNA"/>
</dbReference>
<feature type="region of interest" description="Disordered" evidence="14">
    <location>
        <begin position="317"/>
        <end position="337"/>
    </location>
</feature>
<comment type="caution">
    <text evidence="12">Was originally thought to be a dihydrodipicolinate synthase (DHDPS), catalyzing the condensation of (S)-aspartate-beta-semialdehyde [(S)-ASA] and pyruvate to dihydrodipicolinate (DHDP). However, it was shown in E.coli that the product of the enzymatic reaction is not dihydrodipicolinate but in fact (4S)-4-hydroxy-2,3,4,5-tetrahydro-(2S)-dipicolinic acid (HTPA), and that the consecutive dehydration reaction leading to DHDP is not spontaneous but catalyzed by DapB.</text>
</comment>
<evidence type="ECO:0000256" key="6">
    <source>
        <dbReference type="ARBA" id="ARBA00022605"/>
    </source>
</evidence>
<feature type="site" description="Part of a proton relay during catalysis" evidence="12">
    <location>
        <position position="118"/>
    </location>
</feature>
<feature type="active site" description="Schiff-base intermediate with substrate" evidence="12">
    <location>
        <position position="172"/>
    </location>
</feature>
<evidence type="ECO:0000256" key="5">
    <source>
        <dbReference type="ARBA" id="ARBA00022490"/>
    </source>
</evidence>
<reference evidence="16" key="1">
    <citation type="journal article" date="2019" name="Int. J. Syst. Evol. Microbiol.">
        <title>The Global Catalogue of Microorganisms (GCM) 10K type strain sequencing project: providing services to taxonomists for standard genome sequencing and annotation.</title>
        <authorList>
            <consortium name="The Broad Institute Genomics Platform"/>
            <consortium name="The Broad Institute Genome Sequencing Center for Infectious Disease"/>
            <person name="Wu L."/>
            <person name="Ma J."/>
        </authorList>
    </citation>
    <scope>NUCLEOTIDE SEQUENCE [LARGE SCALE GENOMIC DNA]</scope>
    <source>
        <strain evidence="16">CGMCC 4.7682</strain>
    </source>
</reference>
<evidence type="ECO:0000256" key="10">
    <source>
        <dbReference type="ARBA" id="ARBA00023270"/>
    </source>
</evidence>
<comment type="subunit">
    <text evidence="12">Homotetramer; dimer of dimers.</text>
</comment>
<comment type="subcellular location">
    <subcellularLocation>
        <location evidence="12">Cytoplasm</location>
    </subcellularLocation>
</comment>
<comment type="catalytic activity">
    <reaction evidence="11 12">
        <text>L-aspartate 4-semialdehyde + pyruvate = (2S,4S)-4-hydroxy-2,3,4,5-tetrahydrodipicolinate + H2O + H(+)</text>
        <dbReference type="Rhea" id="RHEA:34171"/>
        <dbReference type="ChEBI" id="CHEBI:15361"/>
        <dbReference type="ChEBI" id="CHEBI:15377"/>
        <dbReference type="ChEBI" id="CHEBI:15378"/>
        <dbReference type="ChEBI" id="CHEBI:67139"/>
        <dbReference type="ChEBI" id="CHEBI:537519"/>
        <dbReference type="EC" id="4.3.3.7"/>
    </reaction>
</comment>
<feature type="binding site" evidence="12">
    <location>
        <position position="212"/>
    </location>
    <ligand>
        <name>pyruvate</name>
        <dbReference type="ChEBI" id="CHEBI:15361"/>
    </ligand>
</feature>
<evidence type="ECO:0000256" key="11">
    <source>
        <dbReference type="ARBA" id="ARBA00047836"/>
    </source>
</evidence>
<keyword evidence="16" id="KW-1185">Reference proteome</keyword>
<dbReference type="CDD" id="cd00950">
    <property type="entry name" value="DHDPS"/>
    <property type="match status" value="1"/>
</dbReference>
<evidence type="ECO:0000313" key="16">
    <source>
        <dbReference type="Proteomes" id="UP001595764"/>
    </source>
</evidence>
<evidence type="ECO:0000256" key="7">
    <source>
        <dbReference type="ARBA" id="ARBA00022915"/>
    </source>
</evidence>
<evidence type="ECO:0000256" key="14">
    <source>
        <dbReference type="SAM" id="MobiDB-lite"/>
    </source>
</evidence>
<evidence type="ECO:0000256" key="13">
    <source>
        <dbReference type="PIRNR" id="PIRNR001365"/>
    </source>
</evidence>
<dbReference type="InterPro" id="IPR002220">
    <property type="entry name" value="DapA-like"/>
</dbReference>
<keyword evidence="9 12" id="KW-0456">Lyase</keyword>
<dbReference type="InterPro" id="IPR020625">
    <property type="entry name" value="Schiff_base-form_aldolases_AS"/>
</dbReference>
<dbReference type="EC" id="4.3.3.7" evidence="4 12"/>
<dbReference type="PANTHER" id="PTHR12128">
    <property type="entry name" value="DIHYDRODIPICOLINATE SYNTHASE"/>
    <property type="match status" value="1"/>
</dbReference>
<dbReference type="NCBIfam" id="TIGR00674">
    <property type="entry name" value="dapA"/>
    <property type="match status" value="1"/>
</dbReference>
<keyword evidence="8 12" id="KW-0457">Lysine biosynthesis</keyword>
<evidence type="ECO:0000313" key="15">
    <source>
        <dbReference type="EMBL" id="MFC3511158.1"/>
    </source>
</evidence>
<evidence type="ECO:0000256" key="1">
    <source>
        <dbReference type="ARBA" id="ARBA00003294"/>
    </source>
</evidence>
<dbReference type="GO" id="GO:0008840">
    <property type="term" value="F:4-hydroxy-tetrahydrodipicolinate synthase activity"/>
    <property type="evidence" value="ECO:0007669"/>
    <property type="project" value="UniProtKB-EC"/>
</dbReference>
<organism evidence="15 16">
    <name type="scientific">Amycolatopsis halotolerans</name>
    <dbReference type="NCBI Taxonomy" id="330083"/>
    <lineage>
        <taxon>Bacteria</taxon>
        <taxon>Bacillati</taxon>
        <taxon>Actinomycetota</taxon>
        <taxon>Actinomycetes</taxon>
        <taxon>Pseudonocardiales</taxon>
        <taxon>Pseudonocardiaceae</taxon>
        <taxon>Amycolatopsis</taxon>
    </lineage>
</organism>
<dbReference type="SUPFAM" id="SSF51569">
    <property type="entry name" value="Aldolase"/>
    <property type="match status" value="1"/>
</dbReference>
<comment type="function">
    <text evidence="1 12">Catalyzes the condensation of (S)-aspartate-beta-semialdehyde [(S)-ASA] and pyruvate to 4-hydroxy-tetrahydrodipicolinate (HTPA).</text>
</comment>
<dbReference type="PROSITE" id="PS00665">
    <property type="entry name" value="DHDPS_1"/>
    <property type="match status" value="1"/>
</dbReference>
<dbReference type="Pfam" id="PF00701">
    <property type="entry name" value="DHDPS"/>
    <property type="match status" value="1"/>
</dbReference>
<feature type="active site" description="Proton donor/acceptor" evidence="12">
    <location>
        <position position="144"/>
    </location>
</feature>
<dbReference type="PIRSF" id="PIRSF001365">
    <property type="entry name" value="DHDPS"/>
    <property type="match status" value="1"/>
</dbReference>
<keyword evidence="6 12" id="KW-0028">Amino-acid biosynthesis</keyword>
<comment type="caution">
    <text evidence="15">The sequence shown here is derived from an EMBL/GenBank/DDBJ whole genome shotgun (WGS) entry which is preliminary data.</text>
</comment>
<evidence type="ECO:0000256" key="8">
    <source>
        <dbReference type="ARBA" id="ARBA00023154"/>
    </source>
</evidence>
<comment type="pathway">
    <text evidence="2 12">Amino-acid biosynthesis; L-lysine biosynthesis via DAP pathway; (S)-tetrahydrodipicolinate from L-aspartate: step 3/4.</text>
</comment>
<keyword evidence="5 12" id="KW-0963">Cytoplasm</keyword>
<dbReference type="Proteomes" id="UP001595764">
    <property type="component" value="Unassembled WGS sequence"/>
</dbReference>
<proteinExistence type="inferred from homology"/>
<sequence>MSTSPAAAPGRPFGRVLTAMATPFDRAGALDVKRAQELAEYLVDLGNDGLVVNGTTGESPTTTDQEKAALIRAVVEAVGDRATVVAGAGTNNTAHSIEQAQSAAEAGAHGLLVVTPYYSRPSQAGLFAHFTTVADATELPVMLYDIPPRSIVPIEVDTLQRLAENPRIVAVKDAKGDLIAGSEVIANTHLAYYSGDDGLNLPWLSVGAVGVVSVIGHVVAGRIRAMIEAYEAGDTSTARTNHRAMLPVLRAMSRVGGVAFSKASLRLRGFDIGEPRLPIVAPFDDQLEQIAADLAQGGVPLEDSAASDWHGARVAQADSQAAYTAPTSHTSVGTMPR</sequence>
<keyword evidence="10 12" id="KW-0704">Schiff base</keyword>
<evidence type="ECO:0000256" key="4">
    <source>
        <dbReference type="ARBA" id="ARBA00012086"/>
    </source>
</evidence>
<evidence type="ECO:0000256" key="3">
    <source>
        <dbReference type="ARBA" id="ARBA00007592"/>
    </source>
</evidence>
<evidence type="ECO:0000256" key="12">
    <source>
        <dbReference type="HAMAP-Rule" id="MF_00418"/>
    </source>
</evidence>
<dbReference type="RefSeq" id="WP_354746849.1">
    <property type="nucleotide sequence ID" value="NZ_JBHMAY010000019.1"/>
</dbReference>
<feature type="binding site" evidence="12">
    <location>
        <position position="56"/>
    </location>
    <ligand>
        <name>pyruvate</name>
        <dbReference type="ChEBI" id="CHEBI:15361"/>
    </ligand>
</feature>
<dbReference type="InterPro" id="IPR005263">
    <property type="entry name" value="DapA"/>
</dbReference>
<protein>
    <recommendedName>
        <fullName evidence="4 12">4-hydroxy-tetrahydrodipicolinate synthase</fullName>
        <shortName evidence="12">HTPA synthase</shortName>
        <ecNumber evidence="4 12">4.3.3.7</ecNumber>
    </recommendedName>
</protein>
<keyword evidence="7 12" id="KW-0220">Diaminopimelate biosynthesis</keyword>
<name>A0ABV7QCT7_9PSEU</name>
<feature type="site" description="Part of a proton relay during catalysis" evidence="12">
    <location>
        <position position="55"/>
    </location>
</feature>
<dbReference type="HAMAP" id="MF_00418">
    <property type="entry name" value="DapA"/>
    <property type="match status" value="1"/>
</dbReference>
<comment type="similarity">
    <text evidence="3 12 13">Belongs to the DapA family.</text>
</comment>
<dbReference type="PRINTS" id="PR00146">
    <property type="entry name" value="DHPICSNTHASE"/>
</dbReference>
<dbReference type="PROSITE" id="PS00666">
    <property type="entry name" value="DHDPS_2"/>
    <property type="match status" value="1"/>
</dbReference>
<dbReference type="PANTHER" id="PTHR12128:SF66">
    <property type="entry name" value="4-HYDROXY-2-OXOGLUTARATE ALDOLASE, MITOCHONDRIAL"/>
    <property type="match status" value="1"/>
</dbReference>
<dbReference type="SMART" id="SM01130">
    <property type="entry name" value="DHDPS"/>
    <property type="match status" value="1"/>
</dbReference>